<dbReference type="AlphaFoldDB" id="A0A8S9T4S2"/>
<organism evidence="2 3">
    <name type="scientific">Tolypothrix bouteillei VB521301</name>
    <dbReference type="NCBI Taxonomy" id="1479485"/>
    <lineage>
        <taxon>Bacteria</taxon>
        <taxon>Bacillati</taxon>
        <taxon>Cyanobacteriota</taxon>
        <taxon>Cyanophyceae</taxon>
        <taxon>Nostocales</taxon>
        <taxon>Tolypothrichaceae</taxon>
        <taxon>Tolypothrix</taxon>
    </lineage>
</organism>
<dbReference type="RefSeq" id="WP_167844686.1">
    <property type="nucleotide sequence ID" value="NZ_JHEG04000001.1"/>
</dbReference>
<name>A0A8S9T4S2_9CYAN</name>
<proteinExistence type="predicted"/>
<comment type="caution">
    <text evidence="2">The sequence shown here is derived from an EMBL/GenBank/DDBJ whole genome shotgun (WGS) entry which is preliminary data.</text>
</comment>
<sequence>MTSSDELSDTHIEIASSSLRILSGMVYSIPKKQLGVYTPIKLRVNIVHKTSNSLYLNPEQPLIPELLTSDGQIIQGRLVTEELITNTQPNNLTEGDQTKKLENCKIRVEGRRSFYLTARLFWRDSSLQLAIPSSPNSGLINSVDSNYFWCFDRLEAKIYQLRFVLNTARETTPVLESKIEQEETVWGDCSEILSTPWLNLHLVQPLVTDEHTIEVDGVTFKIEMPNSIFRISKSETRVKLGIHITNNTSMTLRFYQKASIEAILIGDDGKEINSQSDPPGRGRSKEPEYYSVKPGKSVFLNLESMLLWSYKEDPSTNIQETWYFDKSLTLRRRSSEHQHGFQLKPKVQIQLAVPNKTRHRFNEGNGFDYFSDLKVGASYQLQVIYCVSDGARNLESRVLEKIWTGWIAMPFVEFHLVKL</sequence>
<reference evidence="2" key="2">
    <citation type="submission" date="2019-11" db="EMBL/GenBank/DDBJ databases">
        <title>Improved Assembly of Tolypothrix boutellei genome.</title>
        <authorList>
            <person name="Sarangi A.N."/>
            <person name="Mukherjee M."/>
            <person name="Ghosh S."/>
            <person name="Singh D."/>
            <person name="Das A."/>
            <person name="Kant S."/>
            <person name="Prusty A."/>
            <person name="Tripathy S."/>
        </authorList>
    </citation>
    <scope>NUCLEOTIDE SEQUENCE</scope>
    <source>
        <strain evidence="2">VB521301</strain>
    </source>
</reference>
<reference evidence="2" key="1">
    <citation type="journal article" date="2015" name="Genome Announc.">
        <title>Draft Genome Sequence of Tolypothrix boutellei Strain VB521301.</title>
        <authorList>
            <person name="Chandrababunaidu M.M."/>
            <person name="Singh D."/>
            <person name="Sen D."/>
            <person name="Bhan S."/>
            <person name="Das S."/>
            <person name="Gupta A."/>
            <person name="Adhikary S.P."/>
            <person name="Tripathy S."/>
        </authorList>
    </citation>
    <scope>NUCLEOTIDE SEQUENCE</scope>
    <source>
        <strain evidence="2">VB521301</strain>
    </source>
</reference>
<gene>
    <name evidence="2" type="ORF">DA73_0400014345</name>
</gene>
<dbReference type="EMBL" id="JHEG04000001">
    <property type="protein sequence ID" value="KAF3886529.1"/>
    <property type="molecule type" value="Genomic_DNA"/>
</dbReference>
<evidence type="ECO:0000256" key="1">
    <source>
        <dbReference type="SAM" id="MobiDB-lite"/>
    </source>
</evidence>
<accession>A0A8S9T4S2</accession>
<keyword evidence="3" id="KW-1185">Reference proteome</keyword>
<evidence type="ECO:0000313" key="2">
    <source>
        <dbReference type="EMBL" id="KAF3886529.1"/>
    </source>
</evidence>
<feature type="region of interest" description="Disordered" evidence="1">
    <location>
        <begin position="269"/>
        <end position="288"/>
    </location>
</feature>
<protein>
    <submittedName>
        <fullName evidence="2">Uncharacterized protein</fullName>
    </submittedName>
</protein>
<evidence type="ECO:0000313" key="3">
    <source>
        <dbReference type="Proteomes" id="UP000029738"/>
    </source>
</evidence>
<dbReference type="Proteomes" id="UP000029738">
    <property type="component" value="Unassembled WGS sequence"/>
</dbReference>